<dbReference type="InterPro" id="IPR035965">
    <property type="entry name" value="PAS-like_dom_sf"/>
</dbReference>
<evidence type="ECO:0000313" key="19">
    <source>
        <dbReference type="Proteomes" id="UP000031599"/>
    </source>
</evidence>
<dbReference type="Proteomes" id="UP000031599">
    <property type="component" value="Unassembled WGS sequence"/>
</dbReference>
<keyword evidence="9" id="KW-0902">Two-component regulatory system</keyword>
<dbReference type="CDD" id="cd16922">
    <property type="entry name" value="HATPase_EvgS-ArcB-TorS-like"/>
    <property type="match status" value="1"/>
</dbReference>
<evidence type="ECO:0000256" key="12">
    <source>
        <dbReference type="PROSITE-ProRule" id="PRU00169"/>
    </source>
</evidence>
<evidence type="ECO:0000259" key="17">
    <source>
        <dbReference type="PROSITE" id="PS50113"/>
    </source>
</evidence>
<dbReference type="SUPFAM" id="SSF55785">
    <property type="entry name" value="PYP-like sensor domain (PAS domain)"/>
    <property type="match status" value="2"/>
</dbReference>
<keyword evidence="5" id="KW-0808">Transferase</keyword>
<gene>
    <name evidence="18" type="ORF">DB30_06858</name>
</gene>
<keyword evidence="10" id="KW-0472">Membrane</keyword>
<feature type="domain" description="PAC" evidence="17">
    <location>
        <begin position="197"/>
        <end position="249"/>
    </location>
</feature>
<evidence type="ECO:0000256" key="7">
    <source>
        <dbReference type="ARBA" id="ARBA00022777"/>
    </source>
</evidence>
<keyword evidence="11" id="KW-0131">Cell cycle</keyword>
<dbReference type="SMART" id="SM00388">
    <property type="entry name" value="HisKA"/>
    <property type="match status" value="1"/>
</dbReference>
<dbReference type="InterPro" id="IPR004358">
    <property type="entry name" value="Sig_transdc_His_kin-like_C"/>
</dbReference>
<dbReference type="Gene3D" id="1.10.287.130">
    <property type="match status" value="1"/>
</dbReference>
<dbReference type="InterPro" id="IPR003594">
    <property type="entry name" value="HATPase_dom"/>
</dbReference>
<organism evidence="18 19">
    <name type="scientific">Enhygromyxa salina</name>
    <dbReference type="NCBI Taxonomy" id="215803"/>
    <lineage>
        <taxon>Bacteria</taxon>
        <taxon>Pseudomonadati</taxon>
        <taxon>Myxococcota</taxon>
        <taxon>Polyangia</taxon>
        <taxon>Nannocystales</taxon>
        <taxon>Nannocystaceae</taxon>
        <taxon>Enhygromyxa</taxon>
    </lineage>
</organism>
<evidence type="ECO:0000259" key="15">
    <source>
        <dbReference type="PROSITE" id="PS50110"/>
    </source>
</evidence>
<dbReference type="PRINTS" id="PR00344">
    <property type="entry name" value="BCTRLSENSOR"/>
</dbReference>
<dbReference type="CDD" id="cd00130">
    <property type="entry name" value="PAS"/>
    <property type="match status" value="2"/>
</dbReference>
<dbReference type="NCBIfam" id="TIGR00229">
    <property type="entry name" value="sensory_box"/>
    <property type="match status" value="2"/>
</dbReference>
<feature type="domain" description="Response regulatory" evidence="15">
    <location>
        <begin position="667"/>
        <end position="783"/>
    </location>
</feature>
<dbReference type="SUPFAM" id="SSF55874">
    <property type="entry name" value="ATPase domain of HSP90 chaperone/DNA topoisomerase II/histidine kinase"/>
    <property type="match status" value="1"/>
</dbReference>
<dbReference type="GO" id="GO:0005524">
    <property type="term" value="F:ATP binding"/>
    <property type="evidence" value="ECO:0007669"/>
    <property type="project" value="UniProtKB-KW"/>
</dbReference>
<dbReference type="Pfam" id="PF13426">
    <property type="entry name" value="PAS_9"/>
    <property type="match status" value="1"/>
</dbReference>
<evidence type="ECO:0000256" key="10">
    <source>
        <dbReference type="ARBA" id="ARBA00023136"/>
    </source>
</evidence>
<dbReference type="Pfam" id="PF02518">
    <property type="entry name" value="HATPase_c"/>
    <property type="match status" value="1"/>
</dbReference>
<dbReference type="GO" id="GO:0005886">
    <property type="term" value="C:plasma membrane"/>
    <property type="evidence" value="ECO:0007669"/>
    <property type="project" value="TreeGrafter"/>
</dbReference>
<feature type="modified residue" description="4-aspartylphosphate" evidence="12">
    <location>
        <position position="716"/>
    </location>
</feature>
<evidence type="ECO:0000256" key="13">
    <source>
        <dbReference type="SAM" id="Coils"/>
    </source>
</evidence>
<evidence type="ECO:0000259" key="14">
    <source>
        <dbReference type="PROSITE" id="PS50109"/>
    </source>
</evidence>
<dbReference type="InterPro" id="IPR005467">
    <property type="entry name" value="His_kinase_dom"/>
</dbReference>
<evidence type="ECO:0000256" key="6">
    <source>
        <dbReference type="ARBA" id="ARBA00022741"/>
    </source>
</evidence>
<dbReference type="CDD" id="cd00082">
    <property type="entry name" value="HisKA"/>
    <property type="match status" value="1"/>
</dbReference>
<dbReference type="InterPro" id="IPR001789">
    <property type="entry name" value="Sig_transdc_resp-reg_receiver"/>
</dbReference>
<dbReference type="AlphaFoldDB" id="A0A0C1ZTJ6"/>
<dbReference type="InterPro" id="IPR000700">
    <property type="entry name" value="PAS-assoc_C"/>
</dbReference>
<dbReference type="GO" id="GO:0006355">
    <property type="term" value="P:regulation of DNA-templated transcription"/>
    <property type="evidence" value="ECO:0007669"/>
    <property type="project" value="InterPro"/>
</dbReference>
<feature type="domain" description="PAC" evidence="17">
    <location>
        <begin position="72"/>
        <end position="122"/>
    </location>
</feature>
<feature type="domain" description="Response regulatory" evidence="15">
    <location>
        <begin position="543"/>
        <end position="656"/>
    </location>
</feature>
<evidence type="ECO:0000256" key="1">
    <source>
        <dbReference type="ARBA" id="ARBA00000085"/>
    </source>
</evidence>
<keyword evidence="13" id="KW-0175">Coiled coil</keyword>
<dbReference type="FunFam" id="3.30.565.10:FF:000010">
    <property type="entry name" value="Sensor histidine kinase RcsC"/>
    <property type="match status" value="1"/>
</dbReference>
<dbReference type="SMART" id="SM00086">
    <property type="entry name" value="PAC"/>
    <property type="match status" value="2"/>
</dbReference>
<dbReference type="PANTHER" id="PTHR43047:SF72">
    <property type="entry name" value="OSMOSENSING HISTIDINE PROTEIN KINASE SLN1"/>
    <property type="match status" value="1"/>
</dbReference>
<dbReference type="EC" id="2.7.13.3" evidence="3"/>
<feature type="domain" description="PAS" evidence="16">
    <location>
        <begin position="123"/>
        <end position="193"/>
    </location>
</feature>
<evidence type="ECO:0000256" key="9">
    <source>
        <dbReference type="ARBA" id="ARBA00023012"/>
    </source>
</evidence>
<dbReference type="InterPro" id="IPR011006">
    <property type="entry name" value="CheY-like_superfamily"/>
</dbReference>
<sequence length="791" mass="87234">MRLLVDRSRDALMLHDVRGRLLETNRFGHDSLGYTRDEFLQLSIGDVNPDVGSIPKERLGEQWRKMPLDSSVTVETHLVHKHGHEIPMEVVVAPFEEQGQRLFAAICRDISERKAAEAARRREELRFQAVFEGAPTGLVLINAKGTIMAANPALETMLGAAPGGLIGRTLDDITFEADLEVGRSELEQLHRGEREFVRVEKRYAGCGGEILWAQLSAFRYGDPKTDEARTVAFIEDINERKQIETQRREMFERLDELVAQRTAALEQEIAERKRTEQELNKAMRAAEAANLAKSQFLASMSHELRTPLNAVIGYSEMLMEEAEDTGSEELVPDLQRIRNAGKHLLGIINDILDLSKVEAGKIELFIESVRLPALIDEIIDTVRPLAHNNGNELSLSLELTGGVISTDITRVRQVLFNLLSNACKFTEQGRVALRVQELRVGTEAWLRFDVTDSGLGIKPEQLAKLFKPFTQADASTSRRFGGTGLGLSISDQFAQMLGGRIEVESEYGVGSTFTLWLPSHHAQQQAASASGTFRAVTGDNIGTVLVVDDESESRGMLARLLEAEGYAVLTAPTGARAMQLAELHKPDVITLDVMMPGMDGWAVLSRLKQRPEFADIPVVIVSLMPDADMGYALGAADVLAKPIEIDRLRGVLSRFGAGAGTDASSQHVLVVDDDPEARDLLCRAVLKEGWEVQQAVNGARALESIRASRPKLVLLDLMMPEMDGFELLEILRGDPALASLPVIVITAKQLGQTERTALAQRVGSIMQKGSYSRTQLVKHIRSLVDLKAKKL</sequence>
<evidence type="ECO:0000256" key="8">
    <source>
        <dbReference type="ARBA" id="ARBA00022840"/>
    </source>
</evidence>
<dbReference type="InterPro" id="IPR003661">
    <property type="entry name" value="HisK_dim/P_dom"/>
</dbReference>
<evidence type="ECO:0000256" key="2">
    <source>
        <dbReference type="ARBA" id="ARBA00004370"/>
    </source>
</evidence>
<evidence type="ECO:0000256" key="3">
    <source>
        <dbReference type="ARBA" id="ARBA00012438"/>
    </source>
</evidence>
<name>A0A0C1ZTJ6_9BACT</name>
<dbReference type="Pfam" id="PF00072">
    <property type="entry name" value="Response_reg"/>
    <property type="match status" value="2"/>
</dbReference>
<dbReference type="PROSITE" id="PS50112">
    <property type="entry name" value="PAS"/>
    <property type="match status" value="2"/>
</dbReference>
<comment type="subcellular location">
    <subcellularLocation>
        <location evidence="2">Membrane</location>
    </subcellularLocation>
</comment>
<dbReference type="GO" id="GO:0009927">
    <property type="term" value="F:histidine phosphotransfer kinase activity"/>
    <property type="evidence" value="ECO:0007669"/>
    <property type="project" value="TreeGrafter"/>
</dbReference>
<evidence type="ECO:0000256" key="4">
    <source>
        <dbReference type="ARBA" id="ARBA00022553"/>
    </source>
</evidence>
<keyword evidence="8" id="KW-0067">ATP-binding</keyword>
<dbReference type="PROSITE" id="PS50109">
    <property type="entry name" value="HIS_KIN"/>
    <property type="match status" value="1"/>
</dbReference>
<dbReference type="SMART" id="SM00448">
    <property type="entry name" value="REC"/>
    <property type="match status" value="2"/>
</dbReference>
<keyword evidence="6" id="KW-0547">Nucleotide-binding</keyword>
<accession>A0A0C1ZTJ6</accession>
<dbReference type="Pfam" id="PF00512">
    <property type="entry name" value="HisKA"/>
    <property type="match status" value="1"/>
</dbReference>
<feature type="modified residue" description="4-aspartylphosphate" evidence="12">
    <location>
        <position position="592"/>
    </location>
</feature>
<proteinExistence type="predicted"/>
<comment type="catalytic activity">
    <reaction evidence="1">
        <text>ATP + protein L-histidine = ADP + protein N-phospho-L-histidine.</text>
        <dbReference type="EC" id="2.7.13.3"/>
    </reaction>
</comment>
<dbReference type="InterPro" id="IPR036890">
    <property type="entry name" value="HATPase_C_sf"/>
</dbReference>
<dbReference type="InterPro" id="IPR001610">
    <property type="entry name" value="PAC"/>
</dbReference>
<feature type="domain" description="PAS" evidence="16">
    <location>
        <begin position="1"/>
        <end position="40"/>
    </location>
</feature>
<dbReference type="PANTHER" id="PTHR43047">
    <property type="entry name" value="TWO-COMPONENT HISTIDINE PROTEIN KINASE"/>
    <property type="match status" value="1"/>
</dbReference>
<dbReference type="FunFam" id="1.10.287.130:FF:000038">
    <property type="entry name" value="Sensory transduction histidine kinase"/>
    <property type="match status" value="1"/>
</dbReference>
<dbReference type="SMART" id="SM00387">
    <property type="entry name" value="HATPase_c"/>
    <property type="match status" value="1"/>
</dbReference>
<dbReference type="Pfam" id="PF00989">
    <property type="entry name" value="PAS"/>
    <property type="match status" value="1"/>
</dbReference>
<keyword evidence="4 12" id="KW-0597">Phosphoprotein</keyword>
<evidence type="ECO:0000313" key="18">
    <source>
        <dbReference type="EMBL" id="KIG14383.1"/>
    </source>
</evidence>
<dbReference type="PROSITE" id="PS50113">
    <property type="entry name" value="PAC"/>
    <property type="match status" value="2"/>
</dbReference>
<feature type="domain" description="Histidine kinase" evidence="14">
    <location>
        <begin position="299"/>
        <end position="521"/>
    </location>
</feature>
<dbReference type="SUPFAM" id="SSF47384">
    <property type="entry name" value="Homodimeric domain of signal transducing histidine kinase"/>
    <property type="match status" value="1"/>
</dbReference>
<dbReference type="Gene3D" id="3.30.565.10">
    <property type="entry name" value="Histidine kinase-like ATPase, C-terminal domain"/>
    <property type="match status" value="1"/>
</dbReference>
<reference evidence="18 19" key="1">
    <citation type="submission" date="2014-12" db="EMBL/GenBank/DDBJ databases">
        <title>Genome assembly of Enhygromyxa salina DSM 15201.</title>
        <authorList>
            <person name="Sharma G."/>
            <person name="Subramanian S."/>
        </authorList>
    </citation>
    <scope>NUCLEOTIDE SEQUENCE [LARGE SCALE GENOMIC DNA]</scope>
    <source>
        <strain evidence="18 19">DSM 15201</strain>
    </source>
</reference>
<dbReference type="PROSITE" id="PS50110">
    <property type="entry name" value="RESPONSE_REGULATORY"/>
    <property type="match status" value="2"/>
</dbReference>
<keyword evidence="7 18" id="KW-0418">Kinase</keyword>
<dbReference type="Gene3D" id="3.40.50.2300">
    <property type="match status" value="2"/>
</dbReference>
<protein>
    <recommendedName>
        <fullName evidence="3">histidine kinase</fullName>
        <ecNumber evidence="3">2.7.13.3</ecNumber>
    </recommendedName>
</protein>
<feature type="coiled-coil region" evidence="13">
    <location>
        <begin position="240"/>
        <end position="292"/>
    </location>
</feature>
<dbReference type="SMART" id="SM00091">
    <property type="entry name" value="PAS"/>
    <property type="match status" value="2"/>
</dbReference>
<dbReference type="Gene3D" id="3.30.450.20">
    <property type="entry name" value="PAS domain"/>
    <property type="match status" value="2"/>
</dbReference>
<dbReference type="InterPro" id="IPR013767">
    <property type="entry name" value="PAS_fold"/>
</dbReference>
<dbReference type="InterPro" id="IPR036097">
    <property type="entry name" value="HisK_dim/P_sf"/>
</dbReference>
<evidence type="ECO:0000256" key="5">
    <source>
        <dbReference type="ARBA" id="ARBA00022679"/>
    </source>
</evidence>
<dbReference type="EMBL" id="JMCC02000074">
    <property type="protein sequence ID" value="KIG14383.1"/>
    <property type="molecule type" value="Genomic_DNA"/>
</dbReference>
<dbReference type="InterPro" id="IPR000014">
    <property type="entry name" value="PAS"/>
</dbReference>
<comment type="caution">
    <text evidence="18">The sequence shown here is derived from an EMBL/GenBank/DDBJ whole genome shotgun (WGS) entry which is preliminary data.</text>
</comment>
<dbReference type="SUPFAM" id="SSF52172">
    <property type="entry name" value="CheY-like"/>
    <property type="match status" value="2"/>
</dbReference>
<evidence type="ECO:0000259" key="16">
    <source>
        <dbReference type="PROSITE" id="PS50112"/>
    </source>
</evidence>
<evidence type="ECO:0000256" key="11">
    <source>
        <dbReference type="ARBA" id="ARBA00023306"/>
    </source>
</evidence>
<dbReference type="GO" id="GO:0000155">
    <property type="term" value="F:phosphorelay sensor kinase activity"/>
    <property type="evidence" value="ECO:0007669"/>
    <property type="project" value="InterPro"/>
</dbReference>